<accession>A0AA39WIB4</accession>
<evidence type="ECO:0000313" key="4">
    <source>
        <dbReference type="Proteomes" id="UP001174934"/>
    </source>
</evidence>
<feature type="transmembrane region" description="Helical" evidence="2">
    <location>
        <begin position="12"/>
        <end position="32"/>
    </location>
</feature>
<keyword evidence="2" id="KW-0812">Transmembrane</keyword>
<name>A0AA39WIB4_9PEZI</name>
<sequence length="303" mass="34548">MISPFLLVCLPLLWYVWLVPVLMVFVCGRGLLAYEGEVHRRGGETIRPQDALSRRLVDSQPPSRPPQTCMYPQTHRCGLRAGLESGPTRRTMVRSNVRTKVKGTQDDTEIVKRSEAVRKRTEQERARERSGQVEREDRLISMNVYLLSLYLKSSSDRASDDISSPSSSTRGFELRRPEEKLHMLKLELRIIAVPLFPGRVDNTSHSHARDDHGYGTLGMFLLTLFLILVEERVISTVMSASGLWPPCGLWLEFMESYLVQGSEVKLLLQSRSLFTTAAPRLPWNAQRSCSEIKFYDQKIILNA</sequence>
<dbReference type="EMBL" id="JAULSR010000006">
    <property type="protein sequence ID" value="KAK0615932.1"/>
    <property type="molecule type" value="Genomic_DNA"/>
</dbReference>
<keyword evidence="2" id="KW-0472">Membrane</keyword>
<proteinExistence type="predicted"/>
<keyword evidence="2" id="KW-1133">Transmembrane helix</keyword>
<dbReference type="Proteomes" id="UP001174934">
    <property type="component" value="Unassembled WGS sequence"/>
</dbReference>
<evidence type="ECO:0000256" key="2">
    <source>
        <dbReference type="SAM" id="Phobius"/>
    </source>
</evidence>
<dbReference type="AlphaFoldDB" id="A0AA39WIB4"/>
<keyword evidence="4" id="KW-1185">Reference proteome</keyword>
<evidence type="ECO:0000256" key="1">
    <source>
        <dbReference type="SAM" id="MobiDB-lite"/>
    </source>
</evidence>
<feature type="region of interest" description="Disordered" evidence="1">
    <location>
        <begin position="49"/>
        <end position="72"/>
    </location>
</feature>
<comment type="caution">
    <text evidence="3">The sequence shown here is derived from an EMBL/GenBank/DDBJ whole genome shotgun (WGS) entry which is preliminary data.</text>
</comment>
<reference evidence="3" key="1">
    <citation type="submission" date="2023-06" db="EMBL/GenBank/DDBJ databases">
        <title>Genome-scale phylogeny and comparative genomics of the fungal order Sordariales.</title>
        <authorList>
            <consortium name="Lawrence Berkeley National Laboratory"/>
            <person name="Hensen N."/>
            <person name="Bonometti L."/>
            <person name="Westerberg I."/>
            <person name="Brannstrom I.O."/>
            <person name="Guillou S."/>
            <person name="Cros-Aarteil S."/>
            <person name="Calhoun S."/>
            <person name="Haridas S."/>
            <person name="Kuo A."/>
            <person name="Mondo S."/>
            <person name="Pangilinan J."/>
            <person name="Riley R."/>
            <person name="LaButti K."/>
            <person name="Andreopoulos B."/>
            <person name="Lipzen A."/>
            <person name="Chen C."/>
            <person name="Yanf M."/>
            <person name="Daum C."/>
            <person name="Ng V."/>
            <person name="Clum A."/>
            <person name="Steindorff A."/>
            <person name="Ohm R."/>
            <person name="Martin F."/>
            <person name="Silar P."/>
            <person name="Natvig D."/>
            <person name="Lalanne C."/>
            <person name="Gautier V."/>
            <person name="Ament-velasquez S.L."/>
            <person name="Kruys A."/>
            <person name="Hutchinson M.I."/>
            <person name="Powell A.J."/>
            <person name="Barry K."/>
            <person name="Miller A.N."/>
            <person name="Grigoriev I.V."/>
            <person name="Debuchy R."/>
            <person name="Gladieux P."/>
            <person name="Thoren M.H."/>
            <person name="Johannesson H."/>
        </authorList>
    </citation>
    <scope>NUCLEOTIDE SEQUENCE</scope>
    <source>
        <strain evidence="3">SMH3391-2</strain>
    </source>
</reference>
<gene>
    <name evidence="3" type="ORF">B0T17DRAFT_510495</name>
</gene>
<organism evidence="3 4">
    <name type="scientific">Bombardia bombarda</name>
    <dbReference type="NCBI Taxonomy" id="252184"/>
    <lineage>
        <taxon>Eukaryota</taxon>
        <taxon>Fungi</taxon>
        <taxon>Dikarya</taxon>
        <taxon>Ascomycota</taxon>
        <taxon>Pezizomycotina</taxon>
        <taxon>Sordariomycetes</taxon>
        <taxon>Sordariomycetidae</taxon>
        <taxon>Sordariales</taxon>
        <taxon>Lasiosphaeriaceae</taxon>
        <taxon>Bombardia</taxon>
    </lineage>
</organism>
<evidence type="ECO:0000313" key="3">
    <source>
        <dbReference type="EMBL" id="KAK0615932.1"/>
    </source>
</evidence>
<protein>
    <submittedName>
        <fullName evidence="3">Uncharacterized protein</fullName>
    </submittedName>
</protein>